<dbReference type="Proteomes" id="UP000283616">
    <property type="component" value="Unassembled WGS sequence"/>
</dbReference>
<accession>A0A0P0FJT4</accession>
<dbReference type="EMBL" id="CP083681">
    <property type="protein sequence ID" value="UYU73437.1"/>
    <property type="molecule type" value="Genomic_DNA"/>
</dbReference>
<dbReference type="Proteomes" id="UP000436825">
    <property type="component" value="Unassembled WGS sequence"/>
</dbReference>
<evidence type="ECO:0000313" key="4">
    <source>
        <dbReference type="EMBL" id="UYU73437.1"/>
    </source>
</evidence>
<dbReference type="EMBL" id="QROV01000005">
    <property type="protein sequence ID" value="RHL62438.1"/>
    <property type="molecule type" value="Genomic_DNA"/>
</dbReference>
<dbReference type="GeneID" id="75113254"/>
<sequence>MSTYIGFNLNSNRQIEHFQTIENRYGINSDGGKFLFGQAELALKGSYIPKEEVYLIPYQGAVQPGNIERFIKDMTHNGGLSCATHFPLRDIAFVYENTSPYGIHNVDSIQRMLQKAKDNPLLKKQLNAYRAFHQEKEKDIYNRVITAINTNQGVLMFNDTGRGIQCAQKYLQHIGDNFFSPVYRDADKLQIYYFSTSNINLIKEASKCSNMFEHGLKKIYLPQKAHFLDSNMIANYTPAVECSMAPSLECYNQLAEKLNLGKSQKNYNIGVLDRICKTGQIGNLEKDSRFNHQNSFVSLDERIRLSYVGKQDGTLLKNALERTIKDTAKRILQTDYAVRGYEPPKQEKKKSRSITM</sequence>
<dbReference type="AlphaFoldDB" id="A0A0P0FJT4"/>
<evidence type="ECO:0000313" key="3">
    <source>
        <dbReference type="EMBL" id="RHL62438.1"/>
    </source>
</evidence>
<dbReference type="RefSeq" id="WP_004311888.1">
    <property type="nucleotide sequence ID" value="NZ_CAXSMB010000055.1"/>
</dbReference>
<dbReference type="KEGG" id="btho:Btheta7330_01661"/>
<dbReference type="EMBL" id="WCRY01000014">
    <property type="protein sequence ID" value="KAB4480407.1"/>
    <property type="molecule type" value="Genomic_DNA"/>
</dbReference>
<dbReference type="Pfam" id="PF19513">
    <property type="entry name" value="DUF6047"/>
    <property type="match status" value="1"/>
</dbReference>
<dbReference type="InterPro" id="IPR046110">
    <property type="entry name" value="DUF6047"/>
</dbReference>
<proteinExistence type="predicted"/>
<evidence type="ECO:0000313" key="6">
    <source>
        <dbReference type="Proteomes" id="UP000436825"/>
    </source>
</evidence>
<reference evidence="3 5" key="1">
    <citation type="submission" date="2018-08" db="EMBL/GenBank/DDBJ databases">
        <title>A genome reference for cultivated species of the human gut microbiota.</title>
        <authorList>
            <person name="Zou Y."/>
            <person name="Xue W."/>
            <person name="Luo G."/>
        </authorList>
    </citation>
    <scope>NUCLEOTIDE SEQUENCE [LARGE SCALE GENOMIC DNA]</scope>
    <source>
        <strain evidence="3 5">AF37-12</strain>
    </source>
</reference>
<reference evidence="6 7" key="2">
    <citation type="journal article" date="2019" name="Nat. Med.">
        <title>A library of human gut bacterial isolates paired with longitudinal multiomics data enables mechanistic microbiome research.</title>
        <authorList>
            <person name="Poyet M."/>
            <person name="Groussin M."/>
            <person name="Gibbons S.M."/>
            <person name="Avila-Pacheco J."/>
            <person name="Jiang X."/>
            <person name="Kearney S.M."/>
            <person name="Perrotta A.R."/>
            <person name="Berdy B."/>
            <person name="Zhao S."/>
            <person name="Lieberman T.D."/>
            <person name="Swanson P.K."/>
            <person name="Smith M."/>
            <person name="Roesemann S."/>
            <person name="Alexander J.E."/>
            <person name="Rich S.A."/>
            <person name="Livny J."/>
            <person name="Vlamakis H."/>
            <person name="Clish C."/>
            <person name="Bullock K."/>
            <person name="Deik A."/>
            <person name="Scott J."/>
            <person name="Pierce K.A."/>
            <person name="Xavier R.J."/>
            <person name="Alm E.J."/>
        </authorList>
    </citation>
    <scope>NUCLEOTIDE SEQUENCE [LARGE SCALE GENOMIC DNA]</scope>
    <source>
        <strain evidence="1 6">BIOML-A160</strain>
        <strain evidence="2 7">BIOML-A162</strain>
    </source>
</reference>
<gene>
    <name evidence="3" type="ORF">DW011_06210</name>
    <name evidence="1" type="ORF">GAN75_23350</name>
    <name evidence="2" type="ORF">GAN91_15255</name>
    <name evidence="4" type="ORF">KQP59_10100</name>
</gene>
<dbReference type="Proteomes" id="UP001156216">
    <property type="component" value="Chromosome"/>
</dbReference>
<protein>
    <submittedName>
        <fullName evidence="1">Uncharacterized protein</fullName>
    </submittedName>
</protein>
<organism evidence="1 6">
    <name type="scientific">Bacteroides thetaiotaomicron</name>
    <dbReference type="NCBI Taxonomy" id="818"/>
    <lineage>
        <taxon>Bacteria</taxon>
        <taxon>Pseudomonadati</taxon>
        <taxon>Bacteroidota</taxon>
        <taxon>Bacteroidia</taxon>
        <taxon>Bacteroidales</taxon>
        <taxon>Bacteroidaceae</taxon>
        <taxon>Bacteroides</taxon>
    </lineage>
</organism>
<reference evidence="4" key="3">
    <citation type="submission" date="2021-06" db="EMBL/GenBank/DDBJ databases">
        <title>Interrogation of the integrated mobile genetic elements in gut-associated Bacteroides with a consensus prediction approach.</title>
        <authorList>
            <person name="Campbell D.E."/>
            <person name="Leigh J.R."/>
            <person name="Kim T."/>
            <person name="England W."/>
            <person name="Whitaker R.J."/>
            <person name="Degnan P.H."/>
        </authorList>
    </citation>
    <scope>NUCLEOTIDE SEQUENCE</scope>
    <source>
        <strain evidence="4">VPI-BTDOT2</strain>
    </source>
</reference>
<evidence type="ECO:0000313" key="2">
    <source>
        <dbReference type="EMBL" id="KAB4480407.1"/>
    </source>
</evidence>
<evidence type="ECO:0000313" key="1">
    <source>
        <dbReference type="EMBL" id="KAB4451361.1"/>
    </source>
</evidence>
<dbReference type="EMBL" id="WCRW01000022">
    <property type="protein sequence ID" value="KAB4451361.1"/>
    <property type="molecule type" value="Genomic_DNA"/>
</dbReference>
<dbReference type="Proteomes" id="UP000436858">
    <property type="component" value="Unassembled WGS sequence"/>
</dbReference>
<name>A0A0P0FJT4_BACT4</name>
<evidence type="ECO:0000313" key="7">
    <source>
        <dbReference type="Proteomes" id="UP000436858"/>
    </source>
</evidence>
<evidence type="ECO:0000313" key="5">
    <source>
        <dbReference type="Proteomes" id="UP000283616"/>
    </source>
</evidence>